<dbReference type="PROSITE" id="PS51257">
    <property type="entry name" value="PROKAR_LIPOPROTEIN"/>
    <property type="match status" value="1"/>
</dbReference>
<proteinExistence type="predicted"/>
<evidence type="ECO:0000256" key="1">
    <source>
        <dbReference type="SAM" id="SignalP"/>
    </source>
</evidence>
<dbReference type="InterPro" id="IPR024409">
    <property type="entry name" value="DUF3833"/>
</dbReference>
<reference evidence="2 3" key="1">
    <citation type="submission" date="2019-01" db="EMBL/GenBank/DDBJ databases">
        <title>Litorilituus lipolytica sp. nov., isolated from intertidal sand of the Yellow Sea in China.</title>
        <authorList>
            <person name="Liu A."/>
        </authorList>
    </citation>
    <scope>NUCLEOTIDE SEQUENCE [LARGE SCALE GENOMIC DNA]</scope>
    <source>
        <strain evidence="2 3">RZ04</strain>
    </source>
</reference>
<organism evidence="2 3">
    <name type="scientific">Litorilituus lipolyticus</name>
    <dbReference type="NCBI Taxonomy" id="2491017"/>
    <lineage>
        <taxon>Bacteria</taxon>
        <taxon>Pseudomonadati</taxon>
        <taxon>Pseudomonadota</taxon>
        <taxon>Gammaproteobacteria</taxon>
        <taxon>Alteromonadales</taxon>
        <taxon>Colwelliaceae</taxon>
        <taxon>Litorilituus</taxon>
    </lineage>
</organism>
<gene>
    <name evidence="2" type="ORF">EPA86_17200</name>
</gene>
<evidence type="ECO:0000313" key="3">
    <source>
        <dbReference type="Proteomes" id="UP000315303"/>
    </source>
</evidence>
<dbReference type="Proteomes" id="UP000315303">
    <property type="component" value="Unassembled WGS sequence"/>
</dbReference>
<keyword evidence="3" id="KW-1185">Reference proteome</keyword>
<protein>
    <submittedName>
        <fullName evidence="2">DUF3833 domain-containing protein</fullName>
    </submittedName>
</protein>
<feature type="chain" id="PRO_5021216783" evidence="1">
    <location>
        <begin position="20"/>
        <end position="188"/>
    </location>
</feature>
<evidence type="ECO:0000313" key="2">
    <source>
        <dbReference type="EMBL" id="TPH12093.1"/>
    </source>
</evidence>
<comment type="caution">
    <text evidence="2">The sequence shown here is derived from an EMBL/GenBank/DDBJ whole genome shotgun (WGS) entry which is preliminary data.</text>
</comment>
<dbReference type="RefSeq" id="WP_140605624.1">
    <property type="nucleotide sequence ID" value="NZ_SAWY01000041.1"/>
</dbReference>
<sequence length="188" mass="21856">MNKLTHLILILIFTSFLYACSTSIEQYNKVDEPFDIKNYFNGNVIAWGIVQDFSGQVTQRFCVEIQGSWQETQGVLAEKFYFDDGKINYRNWHLTKQNNGSYLGKAEDTDGIAIGKHKGFAFQFNYNLLLPYNGDTYNVSMDDWMYQLDQYRVMNKTSISKFGIKVAEVTLFFDKELPHKNCIDNVSR</sequence>
<keyword evidence="1" id="KW-0732">Signal</keyword>
<dbReference type="EMBL" id="SAWY01000041">
    <property type="protein sequence ID" value="TPH12093.1"/>
    <property type="molecule type" value="Genomic_DNA"/>
</dbReference>
<accession>A0A502KR80</accession>
<dbReference type="OrthoDB" id="5296954at2"/>
<feature type="signal peptide" evidence="1">
    <location>
        <begin position="1"/>
        <end position="19"/>
    </location>
</feature>
<dbReference type="Pfam" id="PF12915">
    <property type="entry name" value="DUF3833"/>
    <property type="match status" value="1"/>
</dbReference>
<dbReference type="AlphaFoldDB" id="A0A502KR80"/>
<name>A0A502KR80_9GAMM</name>